<sequence length="147" mass="18587">MSQIRWWKHISAIIRRYHVPRSYAERIAKYPQYAKNIIDEYRREKRRTYYREKQLYQEAVKNLKLTRIEEEQKERKKKVMRQIRLNRIKAIKRRLEFTDDPQEYKRLKTLEFVYDNELDKGYFYYDENKHQTIAWDNETKEIIVYPD</sequence>
<name>A0A0A1EKU2_9VIRU</name>
<dbReference type="Proteomes" id="UP000109054">
    <property type="component" value="Genome"/>
</dbReference>
<gene>
    <name evidence="1" type="primary">ORF2</name>
</gene>
<accession>A0A0A1EKU2</accession>
<keyword evidence="2" id="KW-1185">Reference proteome</keyword>
<evidence type="ECO:0000313" key="1">
    <source>
        <dbReference type="EMBL" id="AIY31239.1"/>
    </source>
</evidence>
<organism evidence="1 2">
    <name type="scientific">Dromedary stool-associated circular ssDNA virus</name>
    <dbReference type="NCBI Taxonomy" id="1574422"/>
    <lineage>
        <taxon>Viruses</taxon>
        <taxon>Monodnaviria</taxon>
        <taxon>Shotokuvirae</taxon>
        <taxon>Cressdnaviricota</taxon>
        <taxon>Arfiviricetes</taxon>
        <taxon>Cremevirales</taxon>
        <taxon>Smacoviridae</taxon>
    </lineage>
</organism>
<protein>
    <submittedName>
        <fullName evidence="1">Uncharacterized protein</fullName>
    </submittedName>
</protein>
<reference evidence="1 2" key="1">
    <citation type="journal article" date="2014" name="Virology">
        <title>Metagenomic analysis of viromes of dromedary camel fecal samples reveals large number and high diversity of circoviruses and picobirnaviruses.</title>
        <authorList>
            <person name="Woo P.C.Y."/>
            <person name="Lau S.K.P."/>
            <person name="Teng J.L.L."/>
            <person name="Tsang A.K.L."/>
            <person name="Joseph M."/>
            <person name="Wong E.Y.M."/>
            <person name="Tang Y."/>
            <person name="Sivakumar S."/>
            <person name="Bai R."/>
            <person name="Wernery R."/>
            <person name="Wernery U."/>
            <person name="Yuen K.-Y."/>
        </authorList>
    </citation>
    <scope>NUCLEOTIDE SEQUENCE [LARGE SCALE GENOMIC DNA]</scope>
    <source>
        <strain evidence="1">DcSCV_c1422</strain>
    </source>
</reference>
<proteinExistence type="predicted"/>
<evidence type="ECO:0000313" key="2">
    <source>
        <dbReference type="Proteomes" id="UP000109054"/>
    </source>
</evidence>
<dbReference type="EMBL" id="KM573767">
    <property type="protein sequence ID" value="AIY31239.1"/>
    <property type="molecule type" value="Genomic_DNA"/>
</dbReference>